<dbReference type="RefSeq" id="WP_041017688.1">
    <property type="nucleotide sequence ID" value="NZ_CCEJ010000005.1"/>
</dbReference>
<dbReference type="AlphaFoldDB" id="A0A090CZ43"/>
<dbReference type="Pfam" id="PF01546">
    <property type="entry name" value="Peptidase_M20"/>
    <property type="match status" value="1"/>
</dbReference>
<dbReference type="NCBIfam" id="NF006053">
    <property type="entry name" value="PRK08201.1"/>
    <property type="match status" value="1"/>
</dbReference>
<dbReference type="eggNOG" id="COG0624">
    <property type="taxonomic scope" value="Bacteria"/>
</dbReference>
<dbReference type="PANTHER" id="PTHR43270">
    <property type="entry name" value="BETA-ALA-HIS DIPEPTIDASE"/>
    <property type="match status" value="1"/>
</dbReference>
<gene>
    <name evidence="5" type="ORF">CSEC_1337</name>
</gene>
<reference evidence="5" key="2">
    <citation type="submission" date="2014-09" db="EMBL/GenBank/DDBJ databases">
        <title>Criblamydia sequanensis harbors a mega-plasmid encoding arsenite resistance.</title>
        <authorList>
            <person name="Bertelli C."/>
            <person name="Goesmann A."/>
            <person name="Greub G."/>
        </authorList>
    </citation>
    <scope>NUCLEOTIDE SEQUENCE [LARGE SCALE GENOMIC DNA]</scope>
    <source>
        <strain evidence="5">CRIB-18</strain>
    </source>
</reference>
<proteinExistence type="predicted"/>
<dbReference type="Pfam" id="PF07687">
    <property type="entry name" value="M20_dimer"/>
    <property type="match status" value="1"/>
</dbReference>
<reference evidence="5" key="1">
    <citation type="submission" date="2013-12" db="EMBL/GenBank/DDBJ databases">
        <authorList>
            <person name="Linke B."/>
        </authorList>
    </citation>
    <scope>NUCLEOTIDE SEQUENCE [LARGE SCALE GENOMIC DNA]</scope>
    <source>
        <strain evidence="5">CRIB-18</strain>
    </source>
</reference>
<sequence>MNEKSILSLWEKASKKAIEDYLHFLSYPSVSSEKKHESDVKNCVDWLKNYMKTMGLKTELIETAGHPTLLASYEVDPNKPTLLLYGHYDVQPVDPIELWHSPPFSPTIIDGSVFARGAQDNKGQIFYCIQAVKYLLEEEGTLPLNIKFLIEGEEETGSLGLSKILPSIKDSIKADYVVVVDVGIPAKDEPAITLGLRGIITFDINLKGSKNDLHSGMYGGLAYNPNHALVKVLASLRDENGKIAIPNFYDEVEDLTALEREEYDLEFDEKSYLSQTGFPPTGGEEIFSPGERRATRPTLEINGINGGYSGDGFKTVIPKEAHAKISCRLVPNQDPEKIGLLVKNHIQKIVPKGIEVEVDFHEGKGMPVRLTKDSPLAKAFAESYESIFKKKCRYILEGASIPIAAELKNASGGDLLLVGLGLPEDLIHAPNENFSLDRFKKGFCIIAGALFNLASVNKQ</sequence>
<dbReference type="OrthoDB" id="9761532at2"/>
<dbReference type="NCBIfam" id="NF006579">
    <property type="entry name" value="PRK09104.1"/>
    <property type="match status" value="1"/>
</dbReference>
<dbReference type="SUPFAM" id="SSF53187">
    <property type="entry name" value="Zn-dependent exopeptidases"/>
    <property type="match status" value="1"/>
</dbReference>
<dbReference type="Gene3D" id="3.40.630.10">
    <property type="entry name" value="Zn peptidases"/>
    <property type="match status" value="1"/>
</dbReference>
<keyword evidence="1" id="KW-0645">Protease</keyword>
<dbReference type="InterPro" id="IPR011650">
    <property type="entry name" value="Peptidase_M20_dimer"/>
</dbReference>
<feature type="domain" description="Peptidase M20 dimerisation" evidence="4">
    <location>
        <begin position="195"/>
        <end position="352"/>
    </location>
</feature>
<keyword evidence="3" id="KW-0378">Hydrolase</keyword>
<evidence type="ECO:0000259" key="4">
    <source>
        <dbReference type="Pfam" id="PF07687"/>
    </source>
</evidence>
<accession>A0A090CZ43</accession>
<comment type="caution">
    <text evidence="5">The sequence shown here is derived from an EMBL/GenBank/DDBJ whole genome shotgun (WGS) entry which is preliminary data.</text>
</comment>
<evidence type="ECO:0000256" key="3">
    <source>
        <dbReference type="ARBA" id="ARBA00022801"/>
    </source>
</evidence>
<name>A0A090CZ43_9BACT</name>
<dbReference type="InterPro" id="IPR051458">
    <property type="entry name" value="Cyt/Met_Dipeptidase"/>
</dbReference>
<keyword evidence="2" id="KW-0479">Metal-binding</keyword>
<dbReference type="EMBL" id="CCEJ010000005">
    <property type="protein sequence ID" value="CDR34157.1"/>
    <property type="molecule type" value="Genomic_DNA"/>
</dbReference>
<evidence type="ECO:0000313" key="5">
    <source>
        <dbReference type="EMBL" id="CDR34157.1"/>
    </source>
</evidence>
<dbReference type="GO" id="GO:0008233">
    <property type="term" value="F:peptidase activity"/>
    <property type="evidence" value="ECO:0007669"/>
    <property type="project" value="UniProtKB-KW"/>
</dbReference>
<dbReference type="GO" id="GO:0006508">
    <property type="term" value="P:proteolysis"/>
    <property type="evidence" value="ECO:0007669"/>
    <property type="project" value="UniProtKB-KW"/>
</dbReference>
<organism evidence="5 6">
    <name type="scientific">Candidatus Criblamydia sequanensis CRIB-18</name>
    <dbReference type="NCBI Taxonomy" id="1437425"/>
    <lineage>
        <taxon>Bacteria</taxon>
        <taxon>Pseudomonadati</taxon>
        <taxon>Chlamydiota</taxon>
        <taxon>Chlamydiia</taxon>
        <taxon>Parachlamydiales</taxon>
        <taxon>Candidatus Criblamydiaceae</taxon>
        <taxon>Candidatus Criblamydia</taxon>
    </lineage>
</organism>
<dbReference type="PANTHER" id="PTHR43270:SF12">
    <property type="entry name" value="SUCCINYL-DIAMINOPIMELATE DESUCCINYLASE"/>
    <property type="match status" value="1"/>
</dbReference>
<evidence type="ECO:0000256" key="2">
    <source>
        <dbReference type="ARBA" id="ARBA00022723"/>
    </source>
</evidence>
<dbReference type="Proteomes" id="UP000031552">
    <property type="component" value="Unassembled WGS sequence"/>
</dbReference>
<keyword evidence="6" id="KW-1185">Reference proteome</keyword>
<dbReference type="GO" id="GO:0046872">
    <property type="term" value="F:metal ion binding"/>
    <property type="evidence" value="ECO:0007669"/>
    <property type="project" value="UniProtKB-KW"/>
</dbReference>
<dbReference type="InterPro" id="IPR002933">
    <property type="entry name" value="Peptidase_M20"/>
</dbReference>
<evidence type="ECO:0000313" key="6">
    <source>
        <dbReference type="Proteomes" id="UP000031552"/>
    </source>
</evidence>
<evidence type="ECO:0000256" key="1">
    <source>
        <dbReference type="ARBA" id="ARBA00022670"/>
    </source>
</evidence>
<dbReference type="Gene3D" id="3.30.70.360">
    <property type="match status" value="1"/>
</dbReference>
<protein>
    <submittedName>
        <fullName evidence="5">Peptidase</fullName>
    </submittedName>
</protein>
<dbReference type="STRING" id="1437425.CSEC_1337"/>